<dbReference type="Proteomes" id="UP000663864">
    <property type="component" value="Unassembled WGS sequence"/>
</dbReference>
<sequence length="131" mass="14948">MIDRIGICQICANVCHKDHDISYAKYGSFFCDGDVKEDENAFEHVKLSYRNEHGQQIKQLLSRNSIRRQGTSIISSLNPEQTKQHLIVSQEKGKQAMITILQLNSLLKQTTTMINNVINDNSTKKKLTLNK</sequence>
<accession>A0A820D4I9</accession>
<dbReference type="OrthoDB" id="30336at2759"/>
<dbReference type="Proteomes" id="UP000663874">
    <property type="component" value="Unassembled WGS sequence"/>
</dbReference>
<dbReference type="EMBL" id="CAJOBE010018348">
    <property type="protein sequence ID" value="CAF4219505.1"/>
    <property type="molecule type" value="Genomic_DNA"/>
</dbReference>
<evidence type="ECO:0000313" key="3">
    <source>
        <dbReference type="EMBL" id="CAF3943292.1"/>
    </source>
</evidence>
<comment type="caution">
    <text evidence="5">The sequence shown here is derived from an EMBL/GenBank/DDBJ whole genome shotgun (WGS) entry which is preliminary data.</text>
</comment>
<organism evidence="5 6">
    <name type="scientific">Rotaria sordida</name>
    <dbReference type="NCBI Taxonomy" id="392033"/>
    <lineage>
        <taxon>Eukaryota</taxon>
        <taxon>Metazoa</taxon>
        <taxon>Spiralia</taxon>
        <taxon>Gnathifera</taxon>
        <taxon>Rotifera</taxon>
        <taxon>Eurotatoria</taxon>
        <taxon>Bdelloidea</taxon>
        <taxon>Philodinida</taxon>
        <taxon>Philodinidae</taxon>
        <taxon>Rotaria</taxon>
    </lineage>
</organism>
<dbReference type="EMBL" id="CAJOAX010006916">
    <property type="protein sequence ID" value="CAF3995138.1"/>
    <property type="molecule type" value="Genomic_DNA"/>
</dbReference>
<dbReference type="InterPro" id="IPR045189">
    <property type="entry name" value="UBR4-like"/>
</dbReference>
<dbReference type="AlphaFoldDB" id="A0A820D4I9"/>
<name>A0A820D4I9_9BILA</name>
<evidence type="ECO:0000313" key="6">
    <source>
        <dbReference type="Proteomes" id="UP000663874"/>
    </source>
</evidence>
<evidence type="ECO:0008006" key="7">
    <source>
        <dbReference type="Google" id="ProtNLM"/>
    </source>
</evidence>
<evidence type="ECO:0000313" key="1">
    <source>
        <dbReference type="EMBL" id="CAF1246823.1"/>
    </source>
</evidence>
<dbReference type="EMBL" id="CAJOBD010003357">
    <property type="protein sequence ID" value="CAF3943292.1"/>
    <property type="molecule type" value="Genomic_DNA"/>
</dbReference>
<gene>
    <name evidence="5" type="ORF">FNK824_LOCUS37173</name>
    <name evidence="3" type="ORF">JBS370_LOCUS23118</name>
    <name evidence="4" type="ORF">OTI717_LOCUS28695</name>
    <name evidence="1" type="ORF">RFH988_LOCUS26963</name>
    <name evidence="2" type="ORF">ZHD862_LOCUS28568</name>
</gene>
<evidence type="ECO:0000313" key="2">
    <source>
        <dbReference type="EMBL" id="CAF1312486.1"/>
    </source>
</evidence>
<dbReference type="EMBL" id="CAJNOO010002218">
    <property type="protein sequence ID" value="CAF1246823.1"/>
    <property type="molecule type" value="Genomic_DNA"/>
</dbReference>
<evidence type="ECO:0000313" key="5">
    <source>
        <dbReference type="EMBL" id="CAF4219505.1"/>
    </source>
</evidence>
<dbReference type="EMBL" id="CAJNOT010002396">
    <property type="protein sequence ID" value="CAF1312486.1"/>
    <property type="molecule type" value="Genomic_DNA"/>
</dbReference>
<reference evidence="5" key="1">
    <citation type="submission" date="2021-02" db="EMBL/GenBank/DDBJ databases">
        <authorList>
            <person name="Nowell W R."/>
        </authorList>
    </citation>
    <scope>NUCLEOTIDE SEQUENCE</scope>
</reference>
<evidence type="ECO:0000313" key="4">
    <source>
        <dbReference type="EMBL" id="CAF3995138.1"/>
    </source>
</evidence>
<dbReference type="PANTHER" id="PTHR21725">
    <property type="entry name" value="E3 UBIQUITIN-PROTEIN LIGASE UBR4"/>
    <property type="match status" value="1"/>
</dbReference>
<proteinExistence type="predicted"/>
<dbReference type="Proteomes" id="UP000663836">
    <property type="component" value="Unassembled WGS sequence"/>
</dbReference>
<protein>
    <recommendedName>
        <fullName evidence="7">UBR-type domain-containing protein</fullName>
    </recommendedName>
</protein>
<dbReference type="PANTHER" id="PTHR21725:SF1">
    <property type="entry name" value="E3 UBIQUITIN-PROTEIN LIGASE UBR4"/>
    <property type="match status" value="1"/>
</dbReference>
<dbReference type="Proteomes" id="UP000663823">
    <property type="component" value="Unassembled WGS sequence"/>
</dbReference>
<dbReference type="Proteomes" id="UP000663882">
    <property type="component" value="Unassembled WGS sequence"/>
</dbReference>